<dbReference type="EMBL" id="QWDN01000023">
    <property type="protein sequence ID" value="TEB41684.1"/>
    <property type="molecule type" value="Genomic_DNA"/>
</dbReference>
<dbReference type="EMBL" id="QWDN01000020">
    <property type="protein sequence ID" value="TEB41690.1"/>
    <property type="molecule type" value="Genomic_DNA"/>
</dbReference>
<evidence type="ECO:0000259" key="2">
    <source>
        <dbReference type="Pfam" id="PF18962"/>
    </source>
</evidence>
<feature type="domain" description="Secretion system C-terminal sorting" evidence="2">
    <location>
        <begin position="2"/>
        <end position="48"/>
    </location>
</feature>
<sequence>TLVDISGRILQHFSISSRTVPIDLSKYAEGIYIIDIKTDVKTESVKVIKSVN</sequence>
<dbReference type="Proteomes" id="UP000298340">
    <property type="component" value="Unassembled WGS sequence"/>
</dbReference>
<dbReference type="Pfam" id="PF18962">
    <property type="entry name" value="Por_Secre_tail"/>
    <property type="match status" value="1"/>
</dbReference>
<comment type="caution">
    <text evidence="4">The sequence shown here is derived from an EMBL/GenBank/DDBJ whole genome shotgun (WGS) entry which is preliminary data.</text>
</comment>
<proteinExistence type="predicted"/>
<evidence type="ECO:0000256" key="1">
    <source>
        <dbReference type="ARBA" id="ARBA00022729"/>
    </source>
</evidence>
<dbReference type="InterPro" id="IPR026444">
    <property type="entry name" value="Secre_tail"/>
</dbReference>
<name>A0A4Y7U5H7_9FLAO</name>
<dbReference type="NCBIfam" id="TIGR04183">
    <property type="entry name" value="Por_Secre_tail"/>
    <property type="match status" value="1"/>
</dbReference>
<accession>A0A4Y7U5H7</accession>
<evidence type="ECO:0000313" key="3">
    <source>
        <dbReference type="EMBL" id="TEB41684.1"/>
    </source>
</evidence>
<protein>
    <submittedName>
        <fullName evidence="4">T9SS C-terminal target domain-containing protein</fullName>
    </submittedName>
</protein>
<gene>
    <name evidence="4" type="ORF">D0809_24170</name>
    <name evidence="3" type="ORF">D0809_24245</name>
</gene>
<evidence type="ECO:0000313" key="4">
    <source>
        <dbReference type="EMBL" id="TEB41690.1"/>
    </source>
</evidence>
<dbReference type="AlphaFoldDB" id="A0A4Y7U5H7"/>
<keyword evidence="1" id="KW-0732">Signal</keyword>
<evidence type="ECO:0000313" key="5">
    <source>
        <dbReference type="Proteomes" id="UP000298340"/>
    </source>
</evidence>
<reference evidence="4 5" key="1">
    <citation type="journal article" date="2018" name="Syst. Appl. Microbiol.">
        <title>Flavobacterium circumlabens sp. nov. and Flavobacterium cupreum sp. nov., two psychrotrophic species isolated from Antarctic environmental samples.</title>
        <authorList>
            <person name="Kralova S."/>
            <person name="Busse H.J."/>
            <person name="Svec P."/>
            <person name="Maslanova I."/>
            <person name="Stankova E."/>
            <person name="Bartak M."/>
            <person name="Sedlacek I."/>
        </authorList>
    </citation>
    <scope>NUCLEOTIDE SEQUENCE [LARGE SCALE GENOMIC DNA]</scope>
    <source>
        <strain evidence="4 5">CCM 8828</strain>
    </source>
</reference>
<organism evidence="4 5">
    <name type="scientific">Flavobacterium circumlabens</name>
    <dbReference type="NCBI Taxonomy" id="2133765"/>
    <lineage>
        <taxon>Bacteria</taxon>
        <taxon>Pseudomonadati</taxon>
        <taxon>Bacteroidota</taxon>
        <taxon>Flavobacteriia</taxon>
        <taxon>Flavobacteriales</taxon>
        <taxon>Flavobacteriaceae</taxon>
        <taxon>Flavobacterium</taxon>
    </lineage>
</organism>
<feature type="non-terminal residue" evidence="4">
    <location>
        <position position="1"/>
    </location>
</feature>